<dbReference type="AlphaFoldDB" id="A0A149VWA7"/>
<proteinExistence type="predicted"/>
<gene>
    <name evidence="1" type="ORF">FEMY_19660</name>
</gene>
<sequence length="149" mass="15032">MDMNTKASEFLALLGSINPSAQAVGTLTTGWISLANVRTILALISTGTLGALATVDANLQQALDALGTGAKAIAGKAIATIVAATGNNTQALINLQDHELDVNNGYQFVELTLTVGVAASETAGFVLGASARYEPASAFNQAGVTQIVG</sequence>
<name>A0A149VWA7_9PROT</name>
<reference evidence="1 2" key="1">
    <citation type="submission" date="2016-01" db="EMBL/GenBank/DDBJ databases">
        <title>Genome sequence of the acidophilic iron oxidising Ferrovum strain Z-31.</title>
        <authorList>
            <person name="Poehlein A."/>
            <person name="Ullrich S.R."/>
            <person name="Schloemann M."/>
            <person name="Muehling M."/>
            <person name="Daniel R."/>
        </authorList>
    </citation>
    <scope>NUCLEOTIDE SEQUENCE [LARGE SCALE GENOMIC DNA]</scope>
    <source>
        <strain evidence="1 2">Z-31</strain>
    </source>
</reference>
<dbReference type="RefSeq" id="WP_062188381.1">
    <property type="nucleotide sequence ID" value="NZ_LRRD01000054.1"/>
</dbReference>
<dbReference type="STRING" id="1789004.FEMY_19660"/>
<dbReference type="EMBL" id="LRRD01000054">
    <property type="protein sequence ID" value="KXW57507.1"/>
    <property type="molecule type" value="Genomic_DNA"/>
</dbReference>
<protein>
    <submittedName>
        <fullName evidence="1">Uncharacterized protein</fullName>
    </submittedName>
</protein>
<evidence type="ECO:0000313" key="1">
    <source>
        <dbReference type="EMBL" id="KXW57507.1"/>
    </source>
</evidence>
<organism evidence="1 2">
    <name type="scientific">Ferrovum myxofaciens</name>
    <dbReference type="NCBI Taxonomy" id="416213"/>
    <lineage>
        <taxon>Bacteria</taxon>
        <taxon>Pseudomonadati</taxon>
        <taxon>Pseudomonadota</taxon>
        <taxon>Betaproteobacteria</taxon>
        <taxon>Ferrovales</taxon>
        <taxon>Ferrovaceae</taxon>
        <taxon>Ferrovum</taxon>
    </lineage>
</organism>
<keyword evidence="2" id="KW-1185">Reference proteome</keyword>
<evidence type="ECO:0000313" key="2">
    <source>
        <dbReference type="Proteomes" id="UP000075653"/>
    </source>
</evidence>
<comment type="caution">
    <text evidence="1">The sequence shown here is derived from an EMBL/GenBank/DDBJ whole genome shotgun (WGS) entry which is preliminary data.</text>
</comment>
<dbReference type="PATRIC" id="fig|1789004.3.peg.2025"/>
<accession>A0A149VWA7</accession>
<dbReference type="Proteomes" id="UP000075653">
    <property type="component" value="Unassembled WGS sequence"/>
</dbReference>